<sequence>MDSSLTELVDRTAIRHCIERIARGEDRRNADLLQASWWPDATYDYGVQGGSFDEYLAWVVPGADAIKNTQHILGQSYIELSGNTAKAETHLVSYHRVDMGEGDQDTCIGARYLDLFEKRDGEWRLASRTMLYDWSTEWGDAIDWSQGLMGMPLTADHFSGRAVGDHSEKFFGDRKG</sequence>
<dbReference type="AlphaFoldDB" id="A0A844ZS29"/>
<dbReference type="EMBL" id="WTYX01000001">
    <property type="protein sequence ID" value="MXO89910.1"/>
    <property type="molecule type" value="Genomic_DNA"/>
</dbReference>
<comment type="caution">
    <text evidence="2">The sequence shown here is derived from an EMBL/GenBank/DDBJ whole genome shotgun (WGS) entry which is preliminary data.</text>
</comment>
<keyword evidence="3" id="KW-1185">Reference proteome</keyword>
<dbReference type="InterPro" id="IPR037401">
    <property type="entry name" value="SnoaL-like"/>
</dbReference>
<dbReference type="InterPro" id="IPR032710">
    <property type="entry name" value="NTF2-like_dom_sf"/>
</dbReference>
<proteinExistence type="predicted"/>
<dbReference type="Proteomes" id="UP000442714">
    <property type="component" value="Unassembled WGS sequence"/>
</dbReference>
<dbReference type="Pfam" id="PF13577">
    <property type="entry name" value="SnoaL_4"/>
    <property type="match status" value="1"/>
</dbReference>
<accession>A0A844ZS29</accession>
<dbReference type="Gene3D" id="3.10.450.50">
    <property type="match status" value="1"/>
</dbReference>
<feature type="domain" description="SnoaL-like" evidence="1">
    <location>
        <begin position="7"/>
        <end position="129"/>
    </location>
</feature>
<evidence type="ECO:0000313" key="3">
    <source>
        <dbReference type="Proteomes" id="UP000442714"/>
    </source>
</evidence>
<dbReference type="OrthoDB" id="7585039at2"/>
<dbReference type="RefSeq" id="WP_160603419.1">
    <property type="nucleotide sequence ID" value="NZ_WTYX01000001.1"/>
</dbReference>
<reference evidence="2 3" key="1">
    <citation type="submission" date="2019-12" db="EMBL/GenBank/DDBJ databases">
        <title>Genomic-based taxomic classification of the family Erythrobacteraceae.</title>
        <authorList>
            <person name="Xu L."/>
        </authorList>
    </citation>
    <scope>NUCLEOTIDE SEQUENCE [LARGE SCALE GENOMIC DNA]</scope>
    <source>
        <strain evidence="2 3">KCTC 52763</strain>
    </source>
</reference>
<gene>
    <name evidence="2" type="ORF">GRI41_03675</name>
</gene>
<dbReference type="SUPFAM" id="SSF54427">
    <property type="entry name" value="NTF2-like"/>
    <property type="match status" value="1"/>
</dbReference>
<organism evidence="2 3">
    <name type="scientific">Pontixanthobacter aquaemixtae</name>
    <dbReference type="NCBI Taxonomy" id="1958940"/>
    <lineage>
        <taxon>Bacteria</taxon>
        <taxon>Pseudomonadati</taxon>
        <taxon>Pseudomonadota</taxon>
        <taxon>Alphaproteobacteria</taxon>
        <taxon>Sphingomonadales</taxon>
        <taxon>Erythrobacteraceae</taxon>
        <taxon>Pontixanthobacter</taxon>
    </lineage>
</organism>
<evidence type="ECO:0000313" key="2">
    <source>
        <dbReference type="EMBL" id="MXO89910.1"/>
    </source>
</evidence>
<protein>
    <submittedName>
        <fullName evidence="2">Nuclear transport factor 2 family protein</fullName>
    </submittedName>
</protein>
<evidence type="ECO:0000259" key="1">
    <source>
        <dbReference type="Pfam" id="PF13577"/>
    </source>
</evidence>
<name>A0A844ZS29_9SPHN</name>